<reference evidence="2" key="1">
    <citation type="journal article" date="2019" name="Int. J. Syst. Evol. Microbiol.">
        <title>The Global Catalogue of Microorganisms (GCM) 10K type strain sequencing project: providing services to taxonomists for standard genome sequencing and annotation.</title>
        <authorList>
            <consortium name="The Broad Institute Genomics Platform"/>
            <consortium name="The Broad Institute Genome Sequencing Center for Infectious Disease"/>
            <person name="Wu L."/>
            <person name="Ma J."/>
        </authorList>
    </citation>
    <scope>NUCLEOTIDE SEQUENCE [LARGE SCALE GENOMIC DNA]</scope>
    <source>
        <strain evidence="2">JCM 17809</strain>
    </source>
</reference>
<sequence length="66" mass="7068">MRYLFVVSGSPSAAVEDELPEMAATTYPTGGTALFGPIRDQADVMSVLARLTRLGLSVVEMRPLPD</sequence>
<evidence type="ECO:0000313" key="1">
    <source>
        <dbReference type="EMBL" id="GAA4397777.1"/>
    </source>
</evidence>
<protein>
    <recommendedName>
        <fullName evidence="3">SPOR domain-containing protein</fullName>
    </recommendedName>
</protein>
<accession>A0ABP8JYR0</accession>
<evidence type="ECO:0000313" key="2">
    <source>
        <dbReference type="Proteomes" id="UP001500945"/>
    </source>
</evidence>
<dbReference type="RefSeq" id="WP_345201524.1">
    <property type="nucleotide sequence ID" value="NZ_BAABGM010000001.1"/>
</dbReference>
<proteinExistence type="predicted"/>
<evidence type="ECO:0008006" key="3">
    <source>
        <dbReference type="Google" id="ProtNLM"/>
    </source>
</evidence>
<dbReference type="EMBL" id="BAABGM010000001">
    <property type="protein sequence ID" value="GAA4397777.1"/>
    <property type="molecule type" value="Genomic_DNA"/>
</dbReference>
<comment type="caution">
    <text evidence="1">The sequence shown here is derived from an EMBL/GenBank/DDBJ whole genome shotgun (WGS) entry which is preliminary data.</text>
</comment>
<dbReference type="Proteomes" id="UP001500945">
    <property type="component" value="Unassembled WGS sequence"/>
</dbReference>
<keyword evidence="2" id="KW-1185">Reference proteome</keyword>
<name>A0ABP8JYR0_9MICO</name>
<organism evidence="1 2">
    <name type="scientific">Fodinibacter luteus</name>
    <dbReference type="NCBI Taxonomy" id="552064"/>
    <lineage>
        <taxon>Bacteria</taxon>
        <taxon>Bacillati</taxon>
        <taxon>Actinomycetota</taxon>
        <taxon>Actinomycetes</taxon>
        <taxon>Micrococcales</taxon>
        <taxon>Intrasporangiaceae</taxon>
        <taxon>Fodinibacter (ex Wang et al. 2009)</taxon>
    </lineage>
</organism>
<gene>
    <name evidence="1" type="ORF">GCM10023168_03080</name>
</gene>